<keyword evidence="2" id="KW-1185">Reference proteome</keyword>
<evidence type="ECO:0000313" key="2">
    <source>
        <dbReference type="Proteomes" id="UP000523447"/>
    </source>
</evidence>
<name>A0A7X6LWV9_9NOCA</name>
<sequence>MSPVLGGLSVGLATYYLRTCVRLRCDLSGVSQPAGVMVLVEGAGTEIR</sequence>
<dbReference type="Proteomes" id="UP000523447">
    <property type="component" value="Unassembled WGS sequence"/>
</dbReference>
<accession>A0A7X6LWV9</accession>
<dbReference type="AlphaFoldDB" id="A0A7X6LWV9"/>
<evidence type="ECO:0000313" key="1">
    <source>
        <dbReference type="EMBL" id="NKY85636.1"/>
    </source>
</evidence>
<protein>
    <submittedName>
        <fullName evidence="1">Uncharacterized protein</fullName>
    </submittedName>
</protein>
<comment type="caution">
    <text evidence="1">The sequence shown here is derived from an EMBL/GenBank/DDBJ whole genome shotgun (WGS) entry which is preliminary data.</text>
</comment>
<gene>
    <name evidence="1" type="ORF">HGA07_08355</name>
</gene>
<organism evidence="1 2">
    <name type="scientific">Nocardia veterana</name>
    <dbReference type="NCBI Taxonomy" id="132249"/>
    <lineage>
        <taxon>Bacteria</taxon>
        <taxon>Bacillati</taxon>
        <taxon>Actinomycetota</taxon>
        <taxon>Actinomycetes</taxon>
        <taxon>Mycobacteriales</taxon>
        <taxon>Nocardiaceae</taxon>
        <taxon>Nocardia</taxon>
    </lineage>
</organism>
<reference evidence="1 2" key="1">
    <citation type="submission" date="2020-04" db="EMBL/GenBank/DDBJ databases">
        <title>MicrobeNet Type strains.</title>
        <authorList>
            <person name="Nicholson A.C."/>
        </authorList>
    </citation>
    <scope>NUCLEOTIDE SEQUENCE [LARGE SCALE GENOMIC DNA]</scope>
    <source>
        <strain evidence="1 2">DSM 44445</strain>
    </source>
</reference>
<dbReference type="RefSeq" id="WP_157171577.1">
    <property type="nucleotide sequence ID" value="NZ_CAWPHS010000056.1"/>
</dbReference>
<proteinExistence type="predicted"/>
<dbReference type="EMBL" id="JAAXPE010000006">
    <property type="protein sequence ID" value="NKY85636.1"/>
    <property type="molecule type" value="Genomic_DNA"/>
</dbReference>